<dbReference type="Gene3D" id="3.90.780.10">
    <property type="entry name" value="5'-Nucleotidase, C-terminal domain"/>
    <property type="match status" value="1"/>
</dbReference>
<feature type="domain" description="Calcineurin-like phosphoesterase" evidence="3">
    <location>
        <begin position="27"/>
        <end position="258"/>
    </location>
</feature>
<accession>A0A7V2ZMM8</accession>
<dbReference type="GO" id="GO:0030288">
    <property type="term" value="C:outer membrane-bounded periplasmic space"/>
    <property type="evidence" value="ECO:0007669"/>
    <property type="project" value="TreeGrafter"/>
</dbReference>
<dbReference type="GO" id="GO:0009166">
    <property type="term" value="P:nucleotide catabolic process"/>
    <property type="evidence" value="ECO:0007669"/>
    <property type="project" value="InterPro"/>
</dbReference>
<evidence type="ECO:0000259" key="3">
    <source>
        <dbReference type="Pfam" id="PF00149"/>
    </source>
</evidence>
<dbReference type="PANTHER" id="PTHR11575">
    <property type="entry name" value="5'-NUCLEOTIDASE-RELATED"/>
    <property type="match status" value="1"/>
</dbReference>
<comment type="caution">
    <text evidence="5">The sequence shown here is derived from an EMBL/GenBank/DDBJ whole genome shotgun (WGS) entry which is preliminary data.</text>
</comment>
<comment type="similarity">
    <text evidence="2">Belongs to the 5'-nucleotidase family.</text>
</comment>
<reference evidence="5" key="1">
    <citation type="journal article" date="2020" name="mSystems">
        <title>Genome- and Community-Level Interaction Insights into Carbon Utilization and Element Cycling Functions of Hydrothermarchaeota in Hydrothermal Sediment.</title>
        <authorList>
            <person name="Zhou Z."/>
            <person name="Liu Y."/>
            <person name="Xu W."/>
            <person name="Pan J."/>
            <person name="Luo Z.H."/>
            <person name="Li M."/>
        </authorList>
    </citation>
    <scope>NUCLEOTIDE SEQUENCE [LARGE SCALE GENOMIC DNA]</scope>
    <source>
        <strain evidence="5">SpSt-479</strain>
    </source>
</reference>
<dbReference type="AlphaFoldDB" id="A0A7V2ZMM8"/>
<feature type="signal peptide" evidence="2">
    <location>
        <begin position="1"/>
        <end position="21"/>
    </location>
</feature>
<feature type="domain" description="5'-Nucleotidase C-terminal" evidence="4">
    <location>
        <begin position="340"/>
        <end position="518"/>
    </location>
</feature>
<gene>
    <name evidence="5" type="ORF">ENS31_14725</name>
</gene>
<dbReference type="GO" id="GO:0000166">
    <property type="term" value="F:nucleotide binding"/>
    <property type="evidence" value="ECO:0007669"/>
    <property type="project" value="UniProtKB-KW"/>
</dbReference>
<keyword evidence="2" id="KW-0547">Nucleotide-binding</keyword>
<name>A0A7V2ZMM8_9BACT</name>
<dbReference type="InterPro" id="IPR004843">
    <property type="entry name" value="Calcineurin-like_PHP"/>
</dbReference>
<feature type="chain" id="PRO_5031593787" evidence="2">
    <location>
        <begin position="22"/>
        <end position="587"/>
    </location>
</feature>
<evidence type="ECO:0000259" key="4">
    <source>
        <dbReference type="Pfam" id="PF02872"/>
    </source>
</evidence>
<dbReference type="EMBL" id="DSUJ01000011">
    <property type="protein sequence ID" value="HFI92771.1"/>
    <property type="molecule type" value="Genomic_DNA"/>
</dbReference>
<protein>
    <submittedName>
        <fullName evidence="5">Bifunctional metallophosphatase/5'-nucleotidase</fullName>
    </submittedName>
</protein>
<dbReference type="InterPro" id="IPR008334">
    <property type="entry name" value="5'-Nucleotdase_C"/>
</dbReference>
<evidence type="ECO:0000313" key="5">
    <source>
        <dbReference type="EMBL" id="HFI92771.1"/>
    </source>
</evidence>
<sequence>MLKKFYLLSLLFLLLINFSFAQTVNVKIIETSDVHGAIFPYDLVNDRPSNSSLAQVMTYLNEQRSDTNQIVFLLDNGDILQGDPVVYYYNFEKTDTIHLYADVMNYMKYDAATIGNHDIETGHNVYDRFNTKINFPWLAANAVRTSDGKPYFKPYTTIERGGIKIAVFGLITPAIPKWLPEKIWEGMQFEDMIETAEKWVRKIRETEQPDLLIGLFHAGVNYNYSGEDSTTYKNENAAKLIAEKVPGFDVIFVGHDHEGWNFKTRNPNGKEVLVLGTQAGARTLAVANIKLSFDKFCGFFASERMSGEIIEVKNYKPDEAFMKRFSPAFDEVKKYVSRPIGKFTKSISSRDALFGPSEFVDFINSVQLELTDADISFTAPLSFNATIKEGDLFVKDMFNLYRYENLLYTIEMTGQEIKDYLEFSYGNWFNQMKDENDHLLRFRLDENGNIVYSQRSNSPELYERFYNFDAAAGIDYVVDVTKPIGERVNIAQLSDGRKFDLKSTYKVAVNSYRGNGGGDHLTNGAKIPKEELGKRLISSTDKDLRYYMMKWIEEKKVVEPRLLGNWKVIPENYWQAGKQKDYQLIFR</sequence>
<dbReference type="Gene3D" id="3.60.21.10">
    <property type="match status" value="1"/>
</dbReference>
<evidence type="ECO:0000256" key="1">
    <source>
        <dbReference type="ARBA" id="ARBA00022729"/>
    </source>
</evidence>
<keyword evidence="1 2" id="KW-0732">Signal</keyword>
<dbReference type="InterPro" id="IPR036907">
    <property type="entry name" value="5'-Nucleotdase_C_sf"/>
</dbReference>
<dbReference type="SUPFAM" id="SSF56300">
    <property type="entry name" value="Metallo-dependent phosphatases"/>
    <property type="match status" value="1"/>
</dbReference>
<dbReference type="PANTHER" id="PTHR11575:SF6">
    <property type="entry name" value="2',3'-CYCLIC-NUCLEOTIDE 2'-PHOSPHODIESTERASE_3'-NUCLEOTIDASE"/>
    <property type="match status" value="1"/>
</dbReference>
<dbReference type="Pfam" id="PF02872">
    <property type="entry name" value="5_nucleotid_C"/>
    <property type="match status" value="1"/>
</dbReference>
<proteinExistence type="inferred from homology"/>
<organism evidence="5">
    <name type="scientific">Ignavibacterium album</name>
    <dbReference type="NCBI Taxonomy" id="591197"/>
    <lineage>
        <taxon>Bacteria</taxon>
        <taxon>Pseudomonadati</taxon>
        <taxon>Ignavibacteriota</taxon>
        <taxon>Ignavibacteria</taxon>
        <taxon>Ignavibacteriales</taxon>
        <taxon>Ignavibacteriaceae</taxon>
        <taxon>Ignavibacterium</taxon>
    </lineage>
</organism>
<dbReference type="SUPFAM" id="SSF55816">
    <property type="entry name" value="5'-nucleotidase (syn. UDP-sugar hydrolase), C-terminal domain"/>
    <property type="match status" value="1"/>
</dbReference>
<dbReference type="InterPro" id="IPR006179">
    <property type="entry name" value="5_nucleotidase/apyrase"/>
</dbReference>
<dbReference type="PRINTS" id="PR01607">
    <property type="entry name" value="APYRASEFAMLY"/>
</dbReference>
<dbReference type="Pfam" id="PF00149">
    <property type="entry name" value="Metallophos"/>
    <property type="match status" value="1"/>
</dbReference>
<evidence type="ECO:0000256" key="2">
    <source>
        <dbReference type="RuleBase" id="RU362119"/>
    </source>
</evidence>
<dbReference type="GO" id="GO:0016787">
    <property type="term" value="F:hydrolase activity"/>
    <property type="evidence" value="ECO:0007669"/>
    <property type="project" value="UniProtKB-KW"/>
</dbReference>
<dbReference type="InterPro" id="IPR029052">
    <property type="entry name" value="Metallo-depent_PP-like"/>
</dbReference>
<keyword evidence="2" id="KW-0378">Hydrolase</keyword>